<keyword evidence="3" id="KW-1003">Cell membrane</keyword>
<evidence type="ECO:0000256" key="6">
    <source>
        <dbReference type="ARBA" id="ARBA00023136"/>
    </source>
</evidence>
<feature type="transmembrane region" description="Helical" evidence="7">
    <location>
        <begin position="278"/>
        <end position="298"/>
    </location>
</feature>
<organism evidence="9 10">
    <name type="scientific">Sulfurifustis variabilis</name>
    <dbReference type="NCBI Taxonomy" id="1675686"/>
    <lineage>
        <taxon>Bacteria</taxon>
        <taxon>Pseudomonadati</taxon>
        <taxon>Pseudomonadota</taxon>
        <taxon>Gammaproteobacteria</taxon>
        <taxon>Acidiferrobacterales</taxon>
        <taxon>Acidiferrobacteraceae</taxon>
        <taxon>Sulfurifustis</taxon>
    </lineage>
</organism>
<protein>
    <submittedName>
        <fullName evidence="9">MFS transporter</fullName>
    </submittedName>
</protein>
<dbReference type="KEGG" id="sva:SVA_1259"/>
<feature type="transmembrane region" description="Helical" evidence="7">
    <location>
        <begin position="364"/>
        <end position="382"/>
    </location>
</feature>
<sequence>MPLFRALWLATLGSNMGTWIQDVGAAWLMTSLAPSPAMVALVRAASAAPMFLLALPAGALADVLDSRRLLLFTQSWMLAAAAALAVFAFADLMTPGWLLGLTFALALGTALNAPAWQSIVAELVPREQLPSAIALNSVSINLARSIGPAVGGLLIAAMGPAATFALNAVSFFGVILVLYGWRRTPQPSVLPAERMWGAMRAGLRYVRHSPAVLAVLARSALFTVFASALLALLPAIARFEFGRGPAGYGVLLGFFGVGAVSAAALLPRLRAKLTAQQLVTLGEAVFAVALLLLAWVPFIALADLIVFFAGGAWLTLLSTFNASILALVPGWVRGRALSVSILVFFGGMTAGSALWGYVAVLSGIPIALTISAVGALIGLYFTRRLHLHSGEALDLSPSVHWPAPTVVKAVPPEHGPVVVTVEYLIDPERLRHFRRVMKRVQRIRRRDGAISWGLLADVADPARYTETFVVESWIEHLRQHERVTVTDRAVLDKARSFHQGTEPPRVTHFVVETLP</sequence>
<gene>
    <name evidence="9" type="ORF">SVA_1259</name>
</gene>
<dbReference type="Pfam" id="PF05977">
    <property type="entry name" value="MFS_3"/>
    <property type="match status" value="1"/>
</dbReference>
<feature type="transmembrane region" description="Helical" evidence="7">
    <location>
        <begin position="304"/>
        <end position="327"/>
    </location>
</feature>
<evidence type="ECO:0000256" key="2">
    <source>
        <dbReference type="ARBA" id="ARBA00022448"/>
    </source>
</evidence>
<dbReference type="GO" id="GO:0022857">
    <property type="term" value="F:transmembrane transporter activity"/>
    <property type="evidence" value="ECO:0007669"/>
    <property type="project" value="InterPro"/>
</dbReference>
<evidence type="ECO:0000259" key="8">
    <source>
        <dbReference type="PROSITE" id="PS50850"/>
    </source>
</evidence>
<feature type="transmembrane region" description="Helical" evidence="7">
    <location>
        <begin position="248"/>
        <end position="266"/>
    </location>
</feature>
<dbReference type="Gene3D" id="1.20.1250.20">
    <property type="entry name" value="MFS general substrate transporter like domains"/>
    <property type="match status" value="1"/>
</dbReference>
<evidence type="ECO:0000313" key="9">
    <source>
        <dbReference type="EMBL" id="BAU47834.1"/>
    </source>
</evidence>
<dbReference type="EMBL" id="AP014936">
    <property type="protein sequence ID" value="BAU47834.1"/>
    <property type="molecule type" value="Genomic_DNA"/>
</dbReference>
<feature type="transmembrane region" description="Helical" evidence="7">
    <location>
        <begin position="339"/>
        <end position="358"/>
    </location>
</feature>
<evidence type="ECO:0000256" key="7">
    <source>
        <dbReference type="SAM" id="Phobius"/>
    </source>
</evidence>
<dbReference type="CDD" id="cd06173">
    <property type="entry name" value="MFS_MefA_like"/>
    <property type="match status" value="1"/>
</dbReference>
<keyword evidence="4 7" id="KW-0812">Transmembrane</keyword>
<feature type="transmembrane region" description="Helical" evidence="7">
    <location>
        <begin position="211"/>
        <end position="236"/>
    </location>
</feature>
<keyword evidence="6 7" id="KW-0472">Membrane</keyword>
<dbReference type="GO" id="GO:0005886">
    <property type="term" value="C:plasma membrane"/>
    <property type="evidence" value="ECO:0007669"/>
    <property type="project" value="UniProtKB-SubCell"/>
</dbReference>
<dbReference type="PROSITE" id="PS50850">
    <property type="entry name" value="MFS"/>
    <property type="match status" value="1"/>
</dbReference>
<dbReference type="PANTHER" id="PTHR23513">
    <property type="entry name" value="INTEGRAL MEMBRANE EFFLUX PROTEIN-RELATED"/>
    <property type="match status" value="1"/>
</dbReference>
<dbReference type="InterPro" id="IPR010290">
    <property type="entry name" value="TM_effector"/>
</dbReference>
<dbReference type="PANTHER" id="PTHR23513:SF11">
    <property type="entry name" value="STAPHYLOFERRIN A TRANSPORTER"/>
    <property type="match status" value="1"/>
</dbReference>
<dbReference type="InterPro" id="IPR020846">
    <property type="entry name" value="MFS_dom"/>
</dbReference>
<evidence type="ECO:0000256" key="3">
    <source>
        <dbReference type="ARBA" id="ARBA00022475"/>
    </source>
</evidence>
<dbReference type="InterPro" id="IPR036259">
    <property type="entry name" value="MFS_trans_sf"/>
</dbReference>
<feature type="transmembrane region" description="Helical" evidence="7">
    <location>
        <begin position="69"/>
        <end position="90"/>
    </location>
</feature>
<keyword evidence="10" id="KW-1185">Reference proteome</keyword>
<name>A0A1B4V8R5_9GAMM</name>
<keyword evidence="2" id="KW-0813">Transport</keyword>
<dbReference type="SUPFAM" id="SSF103473">
    <property type="entry name" value="MFS general substrate transporter"/>
    <property type="match status" value="1"/>
</dbReference>
<proteinExistence type="predicted"/>
<feature type="transmembrane region" description="Helical" evidence="7">
    <location>
        <begin position="161"/>
        <end position="181"/>
    </location>
</feature>
<evidence type="ECO:0000256" key="1">
    <source>
        <dbReference type="ARBA" id="ARBA00004651"/>
    </source>
</evidence>
<evidence type="ECO:0000313" key="10">
    <source>
        <dbReference type="Proteomes" id="UP000218899"/>
    </source>
</evidence>
<dbReference type="AlphaFoldDB" id="A0A1B4V8R5"/>
<comment type="subcellular location">
    <subcellularLocation>
        <location evidence="1">Cell membrane</location>
        <topology evidence="1">Multi-pass membrane protein</topology>
    </subcellularLocation>
</comment>
<feature type="transmembrane region" description="Helical" evidence="7">
    <location>
        <begin position="35"/>
        <end position="57"/>
    </location>
</feature>
<reference evidence="9 10" key="1">
    <citation type="submission" date="2015-08" db="EMBL/GenBank/DDBJ databases">
        <title>Complete genome sequence of Sulfurifustis variabilis.</title>
        <authorList>
            <person name="Miura A."/>
            <person name="Kojima H."/>
            <person name="Fukui M."/>
        </authorList>
    </citation>
    <scope>NUCLEOTIDE SEQUENCE [LARGE SCALE GENOMIC DNA]</scope>
    <source>
        <strain evidence="10">skN76</strain>
    </source>
</reference>
<dbReference type="Proteomes" id="UP000218899">
    <property type="component" value="Chromosome"/>
</dbReference>
<evidence type="ECO:0000256" key="5">
    <source>
        <dbReference type="ARBA" id="ARBA00022989"/>
    </source>
</evidence>
<keyword evidence="5 7" id="KW-1133">Transmembrane helix</keyword>
<feature type="domain" description="Major facilitator superfamily (MFS) profile" evidence="8">
    <location>
        <begin position="3"/>
        <end position="386"/>
    </location>
</feature>
<accession>A0A1B4V8R5</accession>
<evidence type="ECO:0000256" key="4">
    <source>
        <dbReference type="ARBA" id="ARBA00022692"/>
    </source>
</evidence>